<keyword evidence="2" id="KW-1185">Reference proteome</keyword>
<reference evidence="1 2" key="2">
    <citation type="journal article" date="2022" name="Mol. Ecol. Resour.">
        <title>The genomes of chicory, endive, great burdock and yacon provide insights into Asteraceae paleo-polyploidization history and plant inulin production.</title>
        <authorList>
            <person name="Fan W."/>
            <person name="Wang S."/>
            <person name="Wang H."/>
            <person name="Wang A."/>
            <person name="Jiang F."/>
            <person name="Liu H."/>
            <person name="Zhao H."/>
            <person name="Xu D."/>
            <person name="Zhang Y."/>
        </authorList>
    </citation>
    <scope>NUCLEOTIDE SEQUENCE [LARGE SCALE GENOMIC DNA]</scope>
    <source>
        <strain evidence="2">cv. Yunnan</strain>
        <tissue evidence="1">Leaves</tissue>
    </source>
</reference>
<accession>A0ACB9IS37</accession>
<proteinExistence type="predicted"/>
<evidence type="ECO:0000313" key="1">
    <source>
        <dbReference type="EMBL" id="KAI3810333.1"/>
    </source>
</evidence>
<organism evidence="1 2">
    <name type="scientific">Smallanthus sonchifolius</name>
    <dbReference type="NCBI Taxonomy" id="185202"/>
    <lineage>
        <taxon>Eukaryota</taxon>
        <taxon>Viridiplantae</taxon>
        <taxon>Streptophyta</taxon>
        <taxon>Embryophyta</taxon>
        <taxon>Tracheophyta</taxon>
        <taxon>Spermatophyta</taxon>
        <taxon>Magnoliopsida</taxon>
        <taxon>eudicotyledons</taxon>
        <taxon>Gunneridae</taxon>
        <taxon>Pentapetalae</taxon>
        <taxon>asterids</taxon>
        <taxon>campanulids</taxon>
        <taxon>Asterales</taxon>
        <taxon>Asteraceae</taxon>
        <taxon>Asteroideae</taxon>
        <taxon>Heliantheae alliance</taxon>
        <taxon>Millerieae</taxon>
        <taxon>Smallanthus</taxon>
    </lineage>
</organism>
<sequence>MRVLASPSPIAVADDRTTDEFCLTIHHRWRYLQLSTQHHRESANAVPKPSVLNMPLTRLVSRIPSPAHCKKSIMSLNFRHYHDGDQDCNGGEICGPNTLICLFLRHD</sequence>
<comment type="caution">
    <text evidence="1">The sequence shown here is derived from an EMBL/GenBank/DDBJ whole genome shotgun (WGS) entry which is preliminary data.</text>
</comment>
<name>A0ACB9IS37_9ASTR</name>
<reference evidence="2" key="1">
    <citation type="journal article" date="2022" name="Mol. Ecol. Resour.">
        <title>The genomes of chicory, endive, great burdock and yacon provide insights into Asteraceae palaeo-polyploidization history and plant inulin production.</title>
        <authorList>
            <person name="Fan W."/>
            <person name="Wang S."/>
            <person name="Wang H."/>
            <person name="Wang A."/>
            <person name="Jiang F."/>
            <person name="Liu H."/>
            <person name="Zhao H."/>
            <person name="Xu D."/>
            <person name="Zhang Y."/>
        </authorList>
    </citation>
    <scope>NUCLEOTIDE SEQUENCE [LARGE SCALE GENOMIC DNA]</scope>
    <source>
        <strain evidence="2">cv. Yunnan</strain>
    </source>
</reference>
<protein>
    <submittedName>
        <fullName evidence="1">Uncharacterized protein</fullName>
    </submittedName>
</protein>
<dbReference type="EMBL" id="CM042024">
    <property type="protein sequence ID" value="KAI3810333.1"/>
    <property type="molecule type" value="Genomic_DNA"/>
</dbReference>
<dbReference type="Proteomes" id="UP001056120">
    <property type="component" value="Linkage Group LG07"/>
</dbReference>
<gene>
    <name evidence="1" type="ORF">L1987_19945</name>
</gene>
<evidence type="ECO:0000313" key="2">
    <source>
        <dbReference type="Proteomes" id="UP001056120"/>
    </source>
</evidence>